<evidence type="ECO:0000256" key="1">
    <source>
        <dbReference type="SAM" id="Phobius"/>
    </source>
</evidence>
<protein>
    <submittedName>
        <fullName evidence="2">Uncharacterized protein</fullName>
    </submittedName>
</protein>
<keyword evidence="3" id="KW-1185">Reference proteome</keyword>
<dbReference type="EMBL" id="JBHLHV010000001">
    <property type="protein sequence ID" value="MFB8891363.1"/>
    <property type="molecule type" value="Genomic_DNA"/>
</dbReference>
<reference evidence="2 3" key="1">
    <citation type="submission" date="2024-08" db="EMBL/GenBank/DDBJ databases">
        <title>Heavy metals resistant antinobacteria isolated from wastewater.</title>
        <authorList>
            <person name="Roman Ponce B."/>
            <person name="Blanco Mercado M.A."/>
            <person name="Avila Aldana I.N."/>
            <person name="Morales Arrieta S."/>
        </authorList>
    </citation>
    <scope>NUCLEOTIDE SEQUENCE [LARGE SCALE GENOMIC DNA]</scope>
    <source>
        <strain evidence="3">sma-1</strain>
    </source>
</reference>
<evidence type="ECO:0000313" key="2">
    <source>
        <dbReference type="EMBL" id="MFB8891363.1"/>
    </source>
</evidence>
<proteinExistence type="predicted"/>
<keyword evidence="1" id="KW-0472">Membrane</keyword>
<dbReference type="RefSeq" id="WP_114588784.1">
    <property type="nucleotide sequence ID" value="NZ_CP141117.1"/>
</dbReference>
<feature type="transmembrane region" description="Helical" evidence="1">
    <location>
        <begin position="49"/>
        <end position="69"/>
    </location>
</feature>
<dbReference type="Proteomes" id="UP001589643">
    <property type="component" value="Unassembled WGS sequence"/>
</dbReference>
<name>A0ABV5EN15_9MICO</name>
<evidence type="ECO:0000313" key="3">
    <source>
        <dbReference type="Proteomes" id="UP001589643"/>
    </source>
</evidence>
<keyword evidence="1" id="KW-1133">Transmembrane helix</keyword>
<keyword evidence="1" id="KW-0812">Transmembrane</keyword>
<feature type="transmembrane region" description="Helical" evidence="1">
    <location>
        <begin position="21"/>
        <end position="43"/>
    </location>
</feature>
<organism evidence="2 3">
    <name type="scientific">Microbacterium plantarum</name>
    <dbReference type="NCBI Taxonomy" id="1816425"/>
    <lineage>
        <taxon>Bacteria</taxon>
        <taxon>Bacillati</taxon>
        <taxon>Actinomycetota</taxon>
        <taxon>Actinomycetes</taxon>
        <taxon>Micrococcales</taxon>
        <taxon>Microbacteriaceae</taxon>
        <taxon>Microbacterium</taxon>
    </lineage>
</organism>
<sequence>MSLHGTVNTRMRRARRIRVMVGLGLIAVIATLVFVQVATGWHLRQLRVLAFAGIVVVVLLAAFVAVTFANGRRTSARADDADGMPHPRLDV</sequence>
<comment type="caution">
    <text evidence="2">The sequence shown here is derived from an EMBL/GenBank/DDBJ whole genome shotgun (WGS) entry which is preliminary data.</text>
</comment>
<accession>A0ABV5EN15</accession>
<gene>
    <name evidence="2" type="ORF">AB7P39_00755</name>
</gene>